<dbReference type="InterPro" id="IPR014795">
    <property type="entry name" value="TacA_1-like"/>
</dbReference>
<protein>
    <recommendedName>
        <fullName evidence="5">DUF1778 domain-containing protein</fullName>
    </recommendedName>
</protein>
<dbReference type="OrthoDB" id="573898at2"/>
<dbReference type="RefSeq" id="WP_015209560.1">
    <property type="nucleotide sequence ID" value="NC_019757.1"/>
</dbReference>
<dbReference type="eggNOG" id="COG4453">
    <property type="taxonomic scope" value="Bacteria"/>
</dbReference>
<proteinExistence type="inferred from homology"/>
<evidence type="ECO:0000256" key="1">
    <source>
        <dbReference type="ARBA" id="ARBA00022649"/>
    </source>
</evidence>
<dbReference type="STRING" id="56107.Cylst_4219"/>
<evidence type="ECO:0000256" key="2">
    <source>
        <dbReference type="ARBA" id="ARBA00049988"/>
    </source>
</evidence>
<organism evidence="3 4">
    <name type="scientific">Cylindrospermum stagnale PCC 7417</name>
    <dbReference type="NCBI Taxonomy" id="56107"/>
    <lineage>
        <taxon>Bacteria</taxon>
        <taxon>Bacillati</taxon>
        <taxon>Cyanobacteriota</taxon>
        <taxon>Cyanophyceae</taxon>
        <taxon>Nostocales</taxon>
        <taxon>Nostocaceae</taxon>
        <taxon>Cylindrospermum</taxon>
    </lineage>
</organism>
<evidence type="ECO:0000313" key="3">
    <source>
        <dbReference type="EMBL" id="AFZ26318.1"/>
    </source>
</evidence>
<sequence>MTITKSERLEARISKEQKELFQRAADIQGRTLTDFVISGVAQAANQVIQEQEMMRLSKQDQEFFVKALLNPPSPNSKLRNAAQRYQQNMGV</sequence>
<comment type="similarity">
    <text evidence="2">Belongs to the TacA antitoxin family.</text>
</comment>
<dbReference type="EMBL" id="CP003642">
    <property type="protein sequence ID" value="AFZ26318.1"/>
    <property type="molecule type" value="Genomic_DNA"/>
</dbReference>
<dbReference type="GO" id="GO:0006355">
    <property type="term" value="P:regulation of DNA-templated transcription"/>
    <property type="evidence" value="ECO:0007669"/>
    <property type="project" value="InterPro"/>
</dbReference>
<dbReference type="Gene3D" id="1.20.5.780">
    <property type="entry name" value="Single helix bin"/>
    <property type="match status" value="1"/>
</dbReference>
<dbReference type="PANTHER" id="PTHR35401:SF2">
    <property type="entry name" value="ABC-TYPE TRANSPORT SYSTEM"/>
    <property type="match status" value="1"/>
</dbReference>
<keyword evidence="4" id="KW-1185">Reference proteome</keyword>
<gene>
    <name evidence="3" type="ORF">Cylst_4219</name>
</gene>
<dbReference type="Pfam" id="PF08681">
    <property type="entry name" value="TacA1"/>
    <property type="match status" value="1"/>
</dbReference>
<dbReference type="InterPro" id="IPR010985">
    <property type="entry name" value="Ribbon_hlx_hlx"/>
</dbReference>
<dbReference type="HOGENOM" id="CLU_152494_2_0_3"/>
<dbReference type="KEGG" id="csg:Cylst_4219"/>
<reference evidence="3 4" key="1">
    <citation type="submission" date="2012-06" db="EMBL/GenBank/DDBJ databases">
        <title>Finished chromosome of genome of Cylindrospermum stagnale PCC 7417.</title>
        <authorList>
            <consortium name="US DOE Joint Genome Institute"/>
            <person name="Gugger M."/>
            <person name="Coursin T."/>
            <person name="Rippka R."/>
            <person name="Tandeau De Marsac N."/>
            <person name="Huntemann M."/>
            <person name="Wei C.-L."/>
            <person name="Han J."/>
            <person name="Detter J.C."/>
            <person name="Han C."/>
            <person name="Tapia R."/>
            <person name="Chen A."/>
            <person name="Kyrpides N."/>
            <person name="Mavromatis K."/>
            <person name="Markowitz V."/>
            <person name="Szeto E."/>
            <person name="Ivanova N."/>
            <person name="Pagani I."/>
            <person name="Pati A."/>
            <person name="Goodwin L."/>
            <person name="Nordberg H.P."/>
            <person name="Cantor M.N."/>
            <person name="Hua S.X."/>
            <person name="Woyke T."/>
            <person name="Kerfeld C.A."/>
        </authorList>
    </citation>
    <scope>NUCLEOTIDE SEQUENCE [LARGE SCALE GENOMIC DNA]</scope>
    <source>
        <strain evidence="3 4">PCC 7417</strain>
    </source>
</reference>
<evidence type="ECO:0008006" key="5">
    <source>
        <dbReference type="Google" id="ProtNLM"/>
    </source>
</evidence>
<accession>K9X1F6</accession>
<dbReference type="SUPFAM" id="SSF47598">
    <property type="entry name" value="Ribbon-helix-helix"/>
    <property type="match status" value="1"/>
</dbReference>
<dbReference type="PANTHER" id="PTHR35401">
    <property type="entry name" value="COPG FAMILY HELIX-TURN-HELIX PROTEIN-RELATED-RELATED"/>
    <property type="match status" value="1"/>
</dbReference>
<evidence type="ECO:0000313" key="4">
    <source>
        <dbReference type="Proteomes" id="UP000010475"/>
    </source>
</evidence>
<keyword evidence="1" id="KW-1277">Toxin-antitoxin system</keyword>
<dbReference type="Proteomes" id="UP000010475">
    <property type="component" value="Chromosome"/>
</dbReference>
<dbReference type="AlphaFoldDB" id="K9X1F6"/>
<name>K9X1F6_9NOST</name>